<gene>
    <name evidence="1" type="ORF">NP493_326g02009</name>
</gene>
<comment type="caution">
    <text evidence="1">The sequence shown here is derived from an EMBL/GenBank/DDBJ whole genome shotgun (WGS) entry which is preliminary data.</text>
</comment>
<keyword evidence="2" id="KW-1185">Reference proteome</keyword>
<organism evidence="1 2">
    <name type="scientific">Ridgeia piscesae</name>
    <name type="common">Tubeworm</name>
    <dbReference type="NCBI Taxonomy" id="27915"/>
    <lineage>
        <taxon>Eukaryota</taxon>
        <taxon>Metazoa</taxon>
        <taxon>Spiralia</taxon>
        <taxon>Lophotrochozoa</taxon>
        <taxon>Annelida</taxon>
        <taxon>Polychaeta</taxon>
        <taxon>Sedentaria</taxon>
        <taxon>Canalipalpata</taxon>
        <taxon>Sabellida</taxon>
        <taxon>Siboglinidae</taxon>
        <taxon>Ridgeia</taxon>
    </lineage>
</organism>
<sequence>MTLQLQRNTDIDTNIPFTFAGNKSRKVYIPDRQDIALYQDEMHGAAVSVTAKKDMNYGQYKVLEGSFNVNRTYYVIHPENNATKEQSYEDGVPHRTKRVKMPKGNEDRITGKYTSSRAKVMHSTVRDGTAKWRRRRDTTVDYYSIELVFVLDFTIYD</sequence>
<name>A0AAD9L467_RIDPI</name>
<dbReference type="EMBL" id="JAODUO010000326">
    <property type="protein sequence ID" value="KAK2183048.1"/>
    <property type="molecule type" value="Genomic_DNA"/>
</dbReference>
<reference evidence="1" key="1">
    <citation type="journal article" date="2023" name="Mol. Biol. Evol.">
        <title>Third-Generation Sequencing Reveals the Adaptive Role of the Epigenome in Three Deep-Sea Polychaetes.</title>
        <authorList>
            <person name="Perez M."/>
            <person name="Aroh O."/>
            <person name="Sun Y."/>
            <person name="Lan Y."/>
            <person name="Juniper S.K."/>
            <person name="Young C.R."/>
            <person name="Angers B."/>
            <person name="Qian P.Y."/>
        </authorList>
    </citation>
    <scope>NUCLEOTIDE SEQUENCE</scope>
    <source>
        <strain evidence="1">R07B-5</strain>
    </source>
</reference>
<dbReference type="Proteomes" id="UP001209878">
    <property type="component" value="Unassembled WGS sequence"/>
</dbReference>
<evidence type="ECO:0000313" key="1">
    <source>
        <dbReference type="EMBL" id="KAK2183048.1"/>
    </source>
</evidence>
<proteinExistence type="predicted"/>
<dbReference type="AlphaFoldDB" id="A0AAD9L467"/>
<accession>A0AAD9L467</accession>
<evidence type="ECO:0000313" key="2">
    <source>
        <dbReference type="Proteomes" id="UP001209878"/>
    </source>
</evidence>
<protein>
    <submittedName>
        <fullName evidence="1">Uncharacterized protein</fullName>
    </submittedName>
</protein>